<name>A0AAD1M8Z7_9MYCO</name>
<dbReference type="KEGG" id="mmor:MMOR_50320"/>
<dbReference type="EMBL" id="AP022560">
    <property type="protein sequence ID" value="BBX04096.1"/>
    <property type="molecule type" value="Genomic_DNA"/>
</dbReference>
<reference evidence="1 2" key="1">
    <citation type="journal article" date="2019" name="Emerg. Microbes Infect.">
        <title>Comprehensive subspecies identification of 175 nontuberculous mycobacteria species based on 7547 genomic profiles.</title>
        <authorList>
            <person name="Matsumoto Y."/>
            <person name="Kinjo T."/>
            <person name="Motooka D."/>
            <person name="Nabeya D."/>
            <person name="Jung N."/>
            <person name="Uechi K."/>
            <person name="Horii T."/>
            <person name="Iida T."/>
            <person name="Fujita J."/>
            <person name="Nakamura S."/>
        </authorList>
    </citation>
    <scope>NUCLEOTIDE SEQUENCE [LARGE SCALE GENOMIC DNA]</scope>
    <source>
        <strain evidence="1 2">JCM 6375</strain>
    </source>
</reference>
<keyword evidence="2" id="KW-1185">Reference proteome</keyword>
<dbReference type="AlphaFoldDB" id="A0AAD1M8Z7"/>
<proteinExistence type="predicted"/>
<evidence type="ECO:0000313" key="1">
    <source>
        <dbReference type="EMBL" id="BBX04096.1"/>
    </source>
</evidence>
<accession>A0AAD1M8Z7</accession>
<gene>
    <name evidence="1" type="ORF">MMOR_50320</name>
</gene>
<protein>
    <submittedName>
        <fullName evidence="1">Uncharacterized protein</fullName>
    </submittedName>
</protein>
<dbReference type="Proteomes" id="UP000466681">
    <property type="component" value="Chromosome"/>
</dbReference>
<evidence type="ECO:0000313" key="2">
    <source>
        <dbReference type="Proteomes" id="UP000466681"/>
    </source>
</evidence>
<organism evidence="1 2">
    <name type="scientific">Mycolicibacterium moriokaense</name>
    <dbReference type="NCBI Taxonomy" id="39691"/>
    <lineage>
        <taxon>Bacteria</taxon>
        <taxon>Bacillati</taxon>
        <taxon>Actinomycetota</taxon>
        <taxon>Actinomycetes</taxon>
        <taxon>Mycobacteriales</taxon>
        <taxon>Mycobacteriaceae</taxon>
        <taxon>Mycolicibacterium</taxon>
    </lineage>
</organism>
<sequence>MPSSTRTVKLPVLSLMTAARCDVVSVVPDVRQGVAVQLLIPLTKIVEGSRILGPIALRLSLAATVIAYGRMVNVLSEVALTELRVLGGEEDECVPGFVHHC</sequence>